<dbReference type="SUPFAM" id="SSF56349">
    <property type="entry name" value="DNA breaking-rejoining enzymes"/>
    <property type="match status" value="1"/>
</dbReference>
<accession>A0A9X3I267</accession>
<dbReference type="PANTHER" id="PTHR30349">
    <property type="entry name" value="PHAGE INTEGRASE-RELATED"/>
    <property type="match status" value="1"/>
</dbReference>
<evidence type="ECO:0000313" key="6">
    <source>
        <dbReference type="Proteomes" id="UP001148482"/>
    </source>
</evidence>
<dbReference type="GO" id="GO:0003677">
    <property type="term" value="F:DNA binding"/>
    <property type="evidence" value="ECO:0007669"/>
    <property type="project" value="UniProtKB-KW"/>
</dbReference>
<proteinExistence type="predicted"/>
<feature type="domain" description="Arm DNA-binding" evidence="4">
    <location>
        <begin position="13"/>
        <end position="97"/>
    </location>
</feature>
<dbReference type="AlphaFoldDB" id="A0A9X3I267"/>
<dbReference type="Pfam" id="PF17293">
    <property type="entry name" value="Arm-DNA-bind_5"/>
    <property type="match status" value="1"/>
</dbReference>
<dbReference type="Proteomes" id="UP001148482">
    <property type="component" value="Unassembled WGS sequence"/>
</dbReference>
<dbReference type="InterPro" id="IPR011010">
    <property type="entry name" value="DNA_brk_join_enz"/>
</dbReference>
<gene>
    <name evidence="5" type="ORF">OQ279_13595</name>
</gene>
<evidence type="ECO:0000256" key="1">
    <source>
        <dbReference type="ARBA" id="ARBA00023125"/>
    </source>
</evidence>
<keyword evidence="6" id="KW-1185">Reference proteome</keyword>
<reference evidence="5" key="1">
    <citation type="submission" date="2022-11" db="EMBL/GenBank/DDBJ databases">
        <title>Salinimicrobium profundisediminis sp. nov., isolated from deep-sea sediment of the Mariana Trench.</title>
        <authorList>
            <person name="Fu H."/>
        </authorList>
    </citation>
    <scope>NUCLEOTIDE SEQUENCE</scope>
    <source>
        <strain evidence="5">MT39</strain>
    </source>
</reference>
<dbReference type="InterPro" id="IPR035386">
    <property type="entry name" value="Arm-DNA-bind_5"/>
</dbReference>
<dbReference type="Pfam" id="PF13102">
    <property type="entry name" value="Phage_int_SAM_5"/>
    <property type="match status" value="1"/>
</dbReference>
<feature type="domain" description="Phage integrase SAM-like" evidence="3">
    <location>
        <begin position="109"/>
        <end position="216"/>
    </location>
</feature>
<dbReference type="Gene3D" id="1.10.443.10">
    <property type="entry name" value="Intergrase catalytic core"/>
    <property type="match status" value="1"/>
</dbReference>
<protein>
    <submittedName>
        <fullName evidence="5">Site-specific integrase</fullName>
    </submittedName>
</protein>
<name>A0A9X3I267_9FLAO</name>
<sequence length="357" mass="42061">MIDFTTFSVLFFTRKLNKNSMDLSIYARITVNGKCAEMSLKRKTLVNEWDSSKGRIKGTTPKIRKLNSYLDQVYSQILDIHKKLLDKDNLITAAKIKASYLGLDEDHKTLTDIVHYHNNKMKNVLKWGTLKNYYTTAKYLEKFLRKEKRTDNIFLKHINYQFIAEFEMFLRSGKPEKGQKACGNNGAMKHLERLQKLLNLAVKLEWLEKNPFRNYSLKFEKSDRQFLTERELHKLEETFFINTSLERVKDMFLFSCYSGLAYIELKELTIDKLVKGMDGKDWIYTKREKTQQSVKVPLLNPAKEIIQKYREHPAKGANEVFPVISNQKTNKYLKEVMESIGIRSKIYGTTNRFMFFS</sequence>
<keyword evidence="2" id="KW-0233">DNA recombination</keyword>
<comment type="caution">
    <text evidence="5">The sequence shown here is derived from an EMBL/GenBank/DDBJ whole genome shotgun (WGS) entry which is preliminary data.</text>
</comment>
<dbReference type="InterPro" id="IPR013762">
    <property type="entry name" value="Integrase-like_cat_sf"/>
</dbReference>
<keyword evidence="1" id="KW-0238">DNA-binding</keyword>
<organism evidence="5 6">
    <name type="scientific">Salinimicrobium profundisediminis</name>
    <dbReference type="NCBI Taxonomy" id="2994553"/>
    <lineage>
        <taxon>Bacteria</taxon>
        <taxon>Pseudomonadati</taxon>
        <taxon>Bacteroidota</taxon>
        <taxon>Flavobacteriia</taxon>
        <taxon>Flavobacteriales</taxon>
        <taxon>Flavobacteriaceae</taxon>
        <taxon>Salinimicrobium</taxon>
    </lineage>
</organism>
<dbReference type="GO" id="GO:0006310">
    <property type="term" value="P:DNA recombination"/>
    <property type="evidence" value="ECO:0007669"/>
    <property type="project" value="UniProtKB-KW"/>
</dbReference>
<dbReference type="InterPro" id="IPR025269">
    <property type="entry name" value="SAM-like_dom"/>
</dbReference>
<dbReference type="InterPro" id="IPR050090">
    <property type="entry name" value="Tyrosine_recombinase_XerCD"/>
</dbReference>
<dbReference type="PANTHER" id="PTHR30349:SF64">
    <property type="entry name" value="PROPHAGE INTEGRASE INTD-RELATED"/>
    <property type="match status" value="1"/>
</dbReference>
<evidence type="ECO:0000259" key="4">
    <source>
        <dbReference type="Pfam" id="PF17293"/>
    </source>
</evidence>
<evidence type="ECO:0000259" key="3">
    <source>
        <dbReference type="Pfam" id="PF13102"/>
    </source>
</evidence>
<evidence type="ECO:0000256" key="2">
    <source>
        <dbReference type="ARBA" id="ARBA00023172"/>
    </source>
</evidence>
<dbReference type="RefSeq" id="WP_266070515.1">
    <property type="nucleotide sequence ID" value="NZ_JAPJDA010000023.1"/>
</dbReference>
<evidence type="ECO:0000313" key="5">
    <source>
        <dbReference type="EMBL" id="MCX2839183.1"/>
    </source>
</evidence>
<dbReference type="EMBL" id="JAPJDA010000023">
    <property type="protein sequence ID" value="MCX2839183.1"/>
    <property type="molecule type" value="Genomic_DNA"/>
</dbReference>
<dbReference type="InterPro" id="IPR010998">
    <property type="entry name" value="Integrase_recombinase_N"/>
</dbReference>
<dbReference type="GO" id="GO:0015074">
    <property type="term" value="P:DNA integration"/>
    <property type="evidence" value="ECO:0007669"/>
    <property type="project" value="InterPro"/>
</dbReference>
<dbReference type="Gene3D" id="1.10.150.130">
    <property type="match status" value="1"/>
</dbReference>